<organism evidence="1 2">
    <name type="scientific">Anaerocolumna xylanovorans DSM 12503</name>
    <dbReference type="NCBI Taxonomy" id="1121345"/>
    <lineage>
        <taxon>Bacteria</taxon>
        <taxon>Bacillati</taxon>
        <taxon>Bacillota</taxon>
        <taxon>Clostridia</taxon>
        <taxon>Lachnospirales</taxon>
        <taxon>Lachnospiraceae</taxon>
        <taxon>Anaerocolumna</taxon>
    </lineage>
</organism>
<proteinExistence type="predicted"/>
<gene>
    <name evidence="1" type="ORF">SAMN02745217_01333</name>
</gene>
<dbReference type="Proteomes" id="UP000184612">
    <property type="component" value="Unassembled WGS sequence"/>
</dbReference>
<dbReference type="AlphaFoldDB" id="A0A1M7Y478"/>
<evidence type="ECO:0000313" key="2">
    <source>
        <dbReference type="Proteomes" id="UP000184612"/>
    </source>
</evidence>
<dbReference type="EMBL" id="FRFD01000004">
    <property type="protein sequence ID" value="SHO46912.1"/>
    <property type="molecule type" value="Genomic_DNA"/>
</dbReference>
<accession>A0A1M7Y478</accession>
<protein>
    <submittedName>
        <fullName evidence="1">Uncharacterized protein</fullName>
    </submittedName>
</protein>
<reference evidence="1 2" key="1">
    <citation type="submission" date="2016-12" db="EMBL/GenBank/DDBJ databases">
        <authorList>
            <person name="Song W.-J."/>
            <person name="Kurnit D.M."/>
        </authorList>
    </citation>
    <scope>NUCLEOTIDE SEQUENCE [LARGE SCALE GENOMIC DNA]</scope>
    <source>
        <strain evidence="1 2">DSM 12503</strain>
    </source>
</reference>
<sequence length="113" mass="13723">MIRSRLHVWTIYLGEKILQKSSVMYFRRIGFGRYPSFHQFRYFYRKTRKLEKVGVKPWYLNDIYEDVNELLKTKIFLLPLNIFKLSIMIFKGVKILNIQKHRESKSEGRVFGS</sequence>
<name>A0A1M7Y478_9FIRM</name>
<evidence type="ECO:0000313" key="1">
    <source>
        <dbReference type="EMBL" id="SHO46912.1"/>
    </source>
</evidence>
<keyword evidence="2" id="KW-1185">Reference proteome</keyword>